<evidence type="ECO:0000256" key="6">
    <source>
        <dbReference type="ARBA" id="ARBA00038076"/>
    </source>
</evidence>
<accession>A0A396RX66</accession>
<evidence type="ECO:0000313" key="10">
    <source>
        <dbReference type="EMBL" id="RHW19063.1"/>
    </source>
</evidence>
<keyword evidence="2" id="KW-1003">Cell membrane</keyword>
<feature type="domain" description="ABC3 transporter permease C-terminal" evidence="8">
    <location>
        <begin position="280"/>
        <end position="393"/>
    </location>
</feature>
<feature type="transmembrane region" description="Helical" evidence="7">
    <location>
        <begin position="323"/>
        <end position="349"/>
    </location>
</feature>
<evidence type="ECO:0000259" key="8">
    <source>
        <dbReference type="Pfam" id="PF02687"/>
    </source>
</evidence>
<dbReference type="PANTHER" id="PTHR30572:SF4">
    <property type="entry name" value="ABC TRANSPORTER PERMEASE YTRF"/>
    <property type="match status" value="1"/>
</dbReference>
<evidence type="ECO:0000256" key="7">
    <source>
        <dbReference type="SAM" id="Phobius"/>
    </source>
</evidence>
<proteinExistence type="inferred from homology"/>
<evidence type="ECO:0000256" key="1">
    <source>
        <dbReference type="ARBA" id="ARBA00004651"/>
    </source>
</evidence>
<dbReference type="Pfam" id="PF02687">
    <property type="entry name" value="FtsX"/>
    <property type="match status" value="1"/>
</dbReference>
<evidence type="ECO:0000256" key="5">
    <source>
        <dbReference type="ARBA" id="ARBA00023136"/>
    </source>
</evidence>
<evidence type="ECO:0000259" key="9">
    <source>
        <dbReference type="Pfam" id="PF12704"/>
    </source>
</evidence>
<dbReference type="RefSeq" id="WP_118862571.1">
    <property type="nucleotide sequence ID" value="NZ_QWLV01000001.1"/>
</dbReference>
<dbReference type="InterPro" id="IPR050250">
    <property type="entry name" value="Macrolide_Exporter_MacB"/>
</dbReference>
<sequence length="400" mass="41252">MSARRTLLPDAPLGETFAEAFANLRAQGRRSALALLGILIGTASIIAMLNVGHMAQRESLKLFSDMGVDMLQILAVPTGEAAAGFPREAVERLPQSDPAVAAALPLATGRGPVRSSRKQTDLSIVAMPPGLVRLARLPVAEGRSIAAIDDCGFGAVLGHKAAEQLSAPGAAAGVGSRVLVGDYGFTVIGVFAPVVAETLDPTDYNNAVFVPLSCARRVLPGADPNVAMIRLKPGVDGEPAGQRIIAALARPGSSLQAMNAQRILQTMNAQKAVHSRMLAAIGAISLLVGGIGVMNVMLMSVMERRREIGLRAAIGATPRDVQALFVIEAAVLTLVGGVVGTLFGLLAGYAIAVSSGWDFGLAVWTLPLGPGVAGLIGLVFGLYPAITASRLDPIEALRAD</sequence>
<evidence type="ECO:0000256" key="4">
    <source>
        <dbReference type="ARBA" id="ARBA00022989"/>
    </source>
</evidence>
<dbReference type="InterPro" id="IPR003838">
    <property type="entry name" value="ABC3_permease_C"/>
</dbReference>
<keyword evidence="11" id="KW-1185">Reference proteome</keyword>
<dbReference type="AlphaFoldDB" id="A0A396RX66"/>
<comment type="similarity">
    <text evidence="6">Belongs to the ABC-4 integral membrane protein family.</text>
</comment>
<dbReference type="Pfam" id="PF12704">
    <property type="entry name" value="MacB_PCD"/>
    <property type="match status" value="1"/>
</dbReference>
<dbReference type="GO" id="GO:0022857">
    <property type="term" value="F:transmembrane transporter activity"/>
    <property type="evidence" value="ECO:0007669"/>
    <property type="project" value="TreeGrafter"/>
</dbReference>
<dbReference type="EMBL" id="QWLV01000001">
    <property type="protein sequence ID" value="RHW19063.1"/>
    <property type="molecule type" value="Genomic_DNA"/>
</dbReference>
<evidence type="ECO:0000256" key="3">
    <source>
        <dbReference type="ARBA" id="ARBA00022692"/>
    </source>
</evidence>
<dbReference type="GO" id="GO:0005886">
    <property type="term" value="C:plasma membrane"/>
    <property type="evidence" value="ECO:0007669"/>
    <property type="project" value="UniProtKB-SubCell"/>
</dbReference>
<comment type="caution">
    <text evidence="10">The sequence shown here is derived from an EMBL/GenBank/DDBJ whole genome shotgun (WGS) entry which is preliminary data.</text>
</comment>
<gene>
    <name evidence="10" type="ORF">D1610_02760</name>
</gene>
<evidence type="ECO:0000313" key="11">
    <source>
        <dbReference type="Proteomes" id="UP000266693"/>
    </source>
</evidence>
<dbReference type="InterPro" id="IPR025857">
    <property type="entry name" value="MacB_PCD"/>
</dbReference>
<feature type="transmembrane region" description="Helical" evidence="7">
    <location>
        <begin position="361"/>
        <end position="383"/>
    </location>
</feature>
<dbReference type="PANTHER" id="PTHR30572">
    <property type="entry name" value="MEMBRANE COMPONENT OF TRANSPORTER-RELATED"/>
    <property type="match status" value="1"/>
</dbReference>
<feature type="domain" description="MacB-like periplasmic core" evidence="9">
    <location>
        <begin position="31"/>
        <end position="246"/>
    </location>
</feature>
<evidence type="ECO:0000256" key="2">
    <source>
        <dbReference type="ARBA" id="ARBA00022475"/>
    </source>
</evidence>
<keyword evidence="3 7" id="KW-0812">Transmembrane</keyword>
<protein>
    <submittedName>
        <fullName evidence="10">ABC transporter permease</fullName>
    </submittedName>
</protein>
<keyword evidence="4 7" id="KW-1133">Transmembrane helix</keyword>
<comment type="subcellular location">
    <subcellularLocation>
        <location evidence="1">Cell membrane</location>
        <topology evidence="1">Multi-pass membrane protein</topology>
    </subcellularLocation>
</comment>
<keyword evidence="5 7" id="KW-0472">Membrane</keyword>
<feature type="transmembrane region" description="Helical" evidence="7">
    <location>
        <begin position="32"/>
        <end position="52"/>
    </location>
</feature>
<dbReference type="OrthoDB" id="9770036at2"/>
<name>A0A396RX66_9SPHN</name>
<feature type="transmembrane region" description="Helical" evidence="7">
    <location>
        <begin position="277"/>
        <end position="302"/>
    </location>
</feature>
<reference evidence="10 11" key="1">
    <citation type="submission" date="2018-08" db="EMBL/GenBank/DDBJ databases">
        <title>The multiple taxonomic identification of Sphingomonas gilva.</title>
        <authorList>
            <person name="Zhu D."/>
            <person name="Zheng S."/>
        </authorList>
    </citation>
    <scope>NUCLEOTIDE SEQUENCE [LARGE SCALE GENOMIC DNA]</scope>
    <source>
        <strain evidence="10 11">ZDH117</strain>
    </source>
</reference>
<dbReference type="Proteomes" id="UP000266693">
    <property type="component" value="Unassembled WGS sequence"/>
</dbReference>
<organism evidence="10 11">
    <name type="scientific">Sphingomonas gilva</name>
    <dbReference type="NCBI Taxonomy" id="2305907"/>
    <lineage>
        <taxon>Bacteria</taxon>
        <taxon>Pseudomonadati</taxon>
        <taxon>Pseudomonadota</taxon>
        <taxon>Alphaproteobacteria</taxon>
        <taxon>Sphingomonadales</taxon>
        <taxon>Sphingomonadaceae</taxon>
        <taxon>Sphingomonas</taxon>
    </lineage>
</organism>